<evidence type="ECO:0000313" key="2">
    <source>
        <dbReference type="Proteomes" id="UP000005237"/>
    </source>
</evidence>
<dbReference type="Proteomes" id="UP000005237">
    <property type="component" value="Unassembled WGS sequence"/>
</dbReference>
<protein>
    <submittedName>
        <fullName evidence="1">Uncharacterized protein</fullName>
    </submittedName>
</protein>
<dbReference type="AlphaFoldDB" id="A0A8R1ER14"/>
<proteinExistence type="predicted"/>
<sequence>MEEDGGGGGGGGACGVAVVDGRGVDGGGGAADVGKAYRCVCRLCTISSRRGSASFSMLLAAETRCWPVRLVLVLCAFLALFPSPPPPTPRREPEGSGGPLPHFILTPSWAACPLLAVVFESFCWHIFCPVSNIPGKKSLISNSPTLDDSPAPGFVILGGLEAEIE</sequence>
<keyword evidence="2" id="KW-1185">Reference proteome</keyword>
<reference evidence="2" key="1">
    <citation type="submission" date="2010-08" db="EMBL/GenBank/DDBJ databases">
        <authorList>
            <consortium name="Caenorhabditis japonica Sequencing Consortium"/>
            <person name="Wilson R.K."/>
        </authorList>
    </citation>
    <scope>NUCLEOTIDE SEQUENCE [LARGE SCALE GENOMIC DNA]</scope>
    <source>
        <strain evidence="2">DF5081</strain>
    </source>
</reference>
<organism evidence="1 2">
    <name type="scientific">Caenorhabditis japonica</name>
    <dbReference type="NCBI Taxonomy" id="281687"/>
    <lineage>
        <taxon>Eukaryota</taxon>
        <taxon>Metazoa</taxon>
        <taxon>Ecdysozoa</taxon>
        <taxon>Nematoda</taxon>
        <taxon>Chromadorea</taxon>
        <taxon>Rhabditida</taxon>
        <taxon>Rhabditina</taxon>
        <taxon>Rhabditomorpha</taxon>
        <taxon>Rhabditoidea</taxon>
        <taxon>Rhabditidae</taxon>
        <taxon>Peloderinae</taxon>
        <taxon>Caenorhabditis</taxon>
    </lineage>
</organism>
<name>A0A8R1ER14_CAEJA</name>
<reference evidence="1" key="2">
    <citation type="submission" date="2022-06" db="UniProtKB">
        <authorList>
            <consortium name="EnsemblMetazoa"/>
        </authorList>
    </citation>
    <scope>IDENTIFICATION</scope>
    <source>
        <strain evidence="1">DF5081</strain>
    </source>
</reference>
<evidence type="ECO:0000313" key="1">
    <source>
        <dbReference type="EnsemblMetazoa" id="CJA39206.1"/>
    </source>
</evidence>
<accession>A0A8R1ER14</accession>
<dbReference type="EnsemblMetazoa" id="CJA39206.1">
    <property type="protein sequence ID" value="CJA39206.1"/>
    <property type="gene ID" value="WBGene00215053"/>
</dbReference>